<dbReference type="AlphaFoldDB" id="A0A0E9XHI3"/>
<organism evidence="1">
    <name type="scientific">Anguilla anguilla</name>
    <name type="common">European freshwater eel</name>
    <name type="synonym">Muraena anguilla</name>
    <dbReference type="NCBI Taxonomy" id="7936"/>
    <lineage>
        <taxon>Eukaryota</taxon>
        <taxon>Metazoa</taxon>
        <taxon>Chordata</taxon>
        <taxon>Craniata</taxon>
        <taxon>Vertebrata</taxon>
        <taxon>Euteleostomi</taxon>
        <taxon>Actinopterygii</taxon>
        <taxon>Neopterygii</taxon>
        <taxon>Teleostei</taxon>
        <taxon>Anguilliformes</taxon>
        <taxon>Anguillidae</taxon>
        <taxon>Anguilla</taxon>
    </lineage>
</organism>
<accession>A0A0E9XHI3</accession>
<reference evidence="1" key="2">
    <citation type="journal article" date="2015" name="Fish Shellfish Immunol.">
        <title>Early steps in the European eel (Anguilla anguilla)-Vibrio vulnificus interaction in the gills: Role of the RtxA13 toxin.</title>
        <authorList>
            <person name="Callol A."/>
            <person name="Pajuelo D."/>
            <person name="Ebbesson L."/>
            <person name="Teles M."/>
            <person name="MacKenzie S."/>
            <person name="Amaro C."/>
        </authorList>
    </citation>
    <scope>NUCLEOTIDE SEQUENCE</scope>
</reference>
<proteinExistence type="predicted"/>
<evidence type="ECO:0000313" key="1">
    <source>
        <dbReference type="EMBL" id="JAI02130.1"/>
    </source>
</evidence>
<protein>
    <submittedName>
        <fullName evidence="1">Uncharacterized protein</fullName>
    </submittedName>
</protein>
<reference evidence="1" key="1">
    <citation type="submission" date="2014-11" db="EMBL/GenBank/DDBJ databases">
        <authorList>
            <person name="Amaro Gonzalez C."/>
        </authorList>
    </citation>
    <scope>NUCLEOTIDE SEQUENCE</scope>
</reference>
<dbReference type="EMBL" id="GBXM01006448">
    <property type="protein sequence ID" value="JAI02130.1"/>
    <property type="molecule type" value="Transcribed_RNA"/>
</dbReference>
<name>A0A0E9XHI3_ANGAN</name>
<sequence length="56" mass="6783">MGSGSMDWFRFSVYCIEYILDPKFIQHVHLKSYTNFRDRFSKYTTRIRGKIQTLSI</sequence>